<keyword evidence="3" id="KW-1185">Reference proteome</keyword>
<dbReference type="AlphaFoldDB" id="A0A5C7A7V5"/>
<proteinExistence type="predicted"/>
<gene>
    <name evidence="2" type="ORF">ES754_07315</name>
</gene>
<accession>A0A5C7A7V5</accession>
<dbReference type="RefSeq" id="WP_147223547.1">
    <property type="nucleotide sequence ID" value="NZ_CAJGYY010000001.1"/>
</dbReference>
<feature type="compositionally biased region" description="Basic and acidic residues" evidence="1">
    <location>
        <begin position="1"/>
        <end position="20"/>
    </location>
</feature>
<comment type="caution">
    <text evidence="2">The sequence shown here is derived from an EMBL/GenBank/DDBJ whole genome shotgun (WGS) entry which is preliminary data.</text>
</comment>
<organism evidence="2 3">
    <name type="scientific">Psychrobacter frigidicola</name>
    <dbReference type="NCBI Taxonomy" id="45611"/>
    <lineage>
        <taxon>Bacteria</taxon>
        <taxon>Pseudomonadati</taxon>
        <taxon>Pseudomonadota</taxon>
        <taxon>Gammaproteobacteria</taxon>
        <taxon>Moraxellales</taxon>
        <taxon>Moraxellaceae</taxon>
        <taxon>Psychrobacter</taxon>
    </lineage>
</organism>
<evidence type="ECO:0000256" key="1">
    <source>
        <dbReference type="SAM" id="MobiDB-lite"/>
    </source>
</evidence>
<sequence>MDKPEKDMDAQEKKIQKLADDIDPSEDIIPDSLAEATTAPLADEALGGNATQDDIKKDK</sequence>
<dbReference type="EMBL" id="VORZ01000002">
    <property type="protein sequence ID" value="TXD96840.1"/>
    <property type="molecule type" value="Genomic_DNA"/>
</dbReference>
<evidence type="ECO:0000313" key="2">
    <source>
        <dbReference type="EMBL" id="TXD96840.1"/>
    </source>
</evidence>
<feature type="region of interest" description="Disordered" evidence="1">
    <location>
        <begin position="1"/>
        <end position="59"/>
    </location>
</feature>
<evidence type="ECO:0000313" key="3">
    <source>
        <dbReference type="Proteomes" id="UP000321903"/>
    </source>
</evidence>
<name>A0A5C7A7V5_9GAMM</name>
<dbReference type="Proteomes" id="UP000321903">
    <property type="component" value="Unassembled WGS sequence"/>
</dbReference>
<reference evidence="2 3" key="1">
    <citation type="submission" date="2019-08" db="EMBL/GenBank/DDBJ databases">
        <title>Genome sequence of Psychrobacter frigidicola ACAM304 (type strain).</title>
        <authorList>
            <person name="Bowman J.P."/>
        </authorList>
    </citation>
    <scope>NUCLEOTIDE SEQUENCE [LARGE SCALE GENOMIC DNA]</scope>
    <source>
        <strain evidence="2 3">ACAM 304</strain>
    </source>
</reference>
<protein>
    <submittedName>
        <fullName evidence="2">Uncharacterized protein</fullName>
    </submittedName>
</protein>